<dbReference type="Proteomes" id="UP000186922">
    <property type="component" value="Unassembled WGS sequence"/>
</dbReference>
<proteinExistence type="predicted"/>
<feature type="region of interest" description="Disordered" evidence="1">
    <location>
        <begin position="39"/>
        <end position="58"/>
    </location>
</feature>
<accession>A0A1D1UL50</accession>
<evidence type="ECO:0000313" key="2">
    <source>
        <dbReference type="EMBL" id="GAU88372.1"/>
    </source>
</evidence>
<keyword evidence="3" id="KW-1185">Reference proteome</keyword>
<dbReference type="EMBL" id="BDGG01000001">
    <property type="protein sequence ID" value="GAU88372.1"/>
    <property type="molecule type" value="Genomic_DNA"/>
</dbReference>
<organism evidence="2 3">
    <name type="scientific">Ramazzottius varieornatus</name>
    <name type="common">Water bear</name>
    <name type="synonym">Tardigrade</name>
    <dbReference type="NCBI Taxonomy" id="947166"/>
    <lineage>
        <taxon>Eukaryota</taxon>
        <taxon>Metazoa</taxon>
        <taxon>Ecdysozoa</taxon>
        <taxon>Tardigrada</taxon>
        <taxon>Eutardigrada</taxon>
        <taxon>Parachela</taxon>
        <taxon>Hypsibioidea</taxon>
        <taxon>Ramazzottiidae</taxon>
        <taxon>Ramazzottius</taxon>
    </lineage>
</organism>
<name>A0A1D1UL50_RAMVA</name>
<dbReference type="AlphaFoldDB" id="A0A1D1UL50"/>
<reference evidence="2 3" key="1">
    <citation type="journal article" date="2016" name="Nat. Commun.">
        <title>Extremotolerant tardigrade genome and improved radiotolerance of human cultured cells by tardigrade-unique protein.</title>
        <authorList>
            <person name="Hashimoto T."/>
            <person name="Horikawa D.D."/>
            <person name="Saito Y."/>
            <person name="Kuwahara H."/>
            <person name="Kozuka-Hata H."/>
            <person name="Shin-I T."/>
            <person name="Minakuchi Y."/>
            <person name="Ohishi K."/>
            <person name="Motoyama A."/>
            <person name="Aizu T."/>
            <person name="Enomoto A."/>
            <person name="Kondo K."/>
            <person name="Tanaka S."/>
            <person name="Hara Y."/>
            <person name="Koshikawa S."/>
            <person name="Sagara H."/>
            <person name="Miura T."/>
            <person name="Yokobori S."/>
            <person name="Miyagawa K."/>
            <person name="Suzuki Y."/>
            <person name="Kubo T."/>
            <person name="Oyama M."/>
            <person name="Kohara Y."/>
            <person name="Fujiyama A."/>
            <person name="Arakawa K."/>
            <person name="Katayama T."/>
            <person name="Toyoda A."/>
            <person name="Kunieda T."/>
        </authorList>
    </citation>
    <scope>NUCLEOTIDE SEQUENCE [LARGE SCALE GENOMIC DNA]</scope>
    <source>
        <strain evidence="2 3">YOKOZUNA-1</strain>
    </source>
</reference>
<evidence type="ECO:0000256" key="1">
    <source>
        <dbReference type="SAM" id="MobiDB-lite"/>
    </source>
</evidence>
<protein>
    <submittedName>
        <fullName evidence="2">Uncharacterized protein</fullName>
    </submittedName>
</protein>
<gene>
    <name evidence="2" type="primary">RvY_01082</name>
    <name evidence="2" type="synonym">RvY_01082.2</name>
    <name evidence="2" type="ORF">RvY_01082-2</name>
</gene>
<evidence type="ECO:0000313" key="3">
    <source>
        <dbReference type="Proteomes" id="UP000186922"/>
    </source>
</evidence>
<sequence>MTSGVTSTRQILLRIRKLTQAGPPNRRARAITDRTKLYGSTAGSSYRKPNAEKQPEVAVSSEESFPLLENERMFGPDESKLFVLRKFRPHAVVFISYDCAFCKLAYRSSARYPPLTT</sequence>
<comment type="caution">
    <text evidence="2">The sequence shown here is derived from an EMBL/GenBank/DDBJ whole genome shotgun (WGS) entry which is preliminary data.</text>
</comment>